<feature type="compositionally biased region" description="Basic and acidic residues" evidence="1">
    <location>
        <begin position="59"/>
        <end position="75"/>
    </location>
</feature>
<dbReference type="InterPro" id="IPR029058">
    <property type="entry name" value="AB_hydrolase_fold"/>
</dbReference>
<dbReference type="Proteomes" id="UP000502706">
    <property type="component" value="Chromosome"/>
</dbReference>
<dbReference type="AlphaFoldDB" id="A0A6G8PW22"/>
<reference evidence="2 3" key="1">
    <citation type="submission" date="2019-10" db="EMBL/GenBank/DDBJ databases">
        <title>Rubrobacter sp nov SCSIO 52915 isolated from a deep-sea sediment in the South China Sea.</title>
        <authorList>
            <person name="Chen R.W."/>
        </authorList>
    </citation>
    <scope>NUCLEOTIDE SEQUENCE [LARGE SCALE GENOMIC DNA]</scope>
    <source>
        <strain evidence="2 3">SCSIO 52915</strain>
    </source>
</reference>
<keyword evidence="3" id="KW-1185">Reference proteome</keyword>
<proteinExistence type="predicted"/>
<gene>
    <name evidence="2" type="ORF">GBA65_07560</name>
</gene>
<name>A0A6G8PW22_9ACTN</name>
<dbReference type="KEGG" id="rmar:GBA65_07560"/>
<feature type="compositionally biased region" description="Basic residues" evidence="1">
    <location>
        <begin position="95"/>
        <end position="105"/>
    </location>
</feature>
<dbReference type="SUPFAM" id="SSF53474">
    <property type="entry name" value="alpha/beta-Hydrolases"/>
    <property type="match status" value="1"/>
</dbReference>
<dbReference type="RefSeq" id="WP_166396078.1">
    <property type="nucleotide sequence ID" value="NZ_CP045121.1"/>
</dbReference>
<evidence type="ECO:0000313" key="2">
    <source>
        <dbReference type="EMBL" id="QIN78404.1"/>
    </source>
</evidence>
<feature type="region of interest" description="Disordered" evidence="1">
    <location>
        <begin position="47"/>
        <end position="105"/>
    </location>
</feature>
<protein>
    <submittedName>
        <fullName evidence="2">Uncharacterized protein</fullName>
    </submittedName>
</protein>
<organism evidence="2 3">
    <name type="scientific">Rubrobacter marinus</name>
    <dbReference type="NCBI Taxonomy" id="2653852"/>
    <lineage>
        <taxon>Bacteria</taxon>
        <taxon>Bacillati</taxon>
        <taxon>Actinomycetota</taxon>
        <taxon>Rubrobacteria</taxon>
        <taxon>Rubrobacterales</taxon>
        <taxon>Rubrobacteraceae</taxon>
        <taxon>Rubrobacter</taxon>
    </lineage>
</organism>
<dbReference type="EMBL" id="CP045121">
    <property type="protein sequence ID" value="QIN78404.1"/>
    <property type="molecule type" value="Genomic_DNA"/>
</dbReference>
<evidence type="ECO:0000313" key="3">
    <source>
        <dbReference type="Proteomes" id="UP000502706"/>
    </source>
</evidence>
<evidence type="ECO:0000256" key="1">
    <source>
        <dbReference type="SAM" id="MobiDB-lite"/>
    </source>
</evidence>
<sequence>MPEEWRVGEGEKPAEELVRWGGVLAHVDRYPNPEAPAKLVVLHGGGGSNRAACGAVPDLRGRGSRLELEGPRTAEPETPTARCRGHRRDAYTKSRSIRNTRRRRA</sequence>
<accession>A0A6G8PW22</accession>